<comment type="caution">
    <text evidence="7">The sequence shown here is derived from an EMBL/GenBank/DDBJ whole genome shotgun (WGS) entry which is preliminary data.</text>
</comment>
<feature type="transmembrane region" description="Helical" evidence="6">
    <location>
        <begin position="139"/>
        <end position="158"/>
    </location>
</feature>
<evidence type="ECO:0000256" key="2">
    <source>
        <dbReference type="ARBA" id="ARBA00022692"/>
    </source>
</evidence>
<dbReference type="EMBL" id="JAQIFT010000068">
    <property type="protein sequence ID" value="MDA3733725.1"/>
    <property type="molecule type" value="Genomic_DNA"/>
</dbReference>
<proteinExistence type="predicted"/>
<sequence>MNLAVANYLKNVLSKVKCKKIHSALEEELIDHIECIKESYIEEGMDETLAYKKAVEQMGCAAEVGKDLNKAHAYHMEWSVLALLIGIVTIGVGAFVYWNIQTTQGEIAYYFGRQVVFIGLGILGFIGAYFFDYRYLKKWSVWIYGIALLLLVYNKFFGIDVNGSRSWIRIGSLSIGVYTMVVPTLIVGYIGLIKCFAKERSKDYFVLGIVGILPIILIMDEQFRSAFLLGIIFLLIVTSHILSKDFDGNRKQFLTILYSLTGGVGIFGAFWYLQAPYRKARIDVFLSPEQDPVGMGYIPMQLKNVREQASLLGDSGFQVVSANVPDPFGDYMLTVIIGCFGWFIAAILIIMVAMMIIRMYKVAWKIQDSYGKLLCIGIVSLFTIQFFYNIGMNLGYLPLIGISLPFVSYGGTGMVMNFVLMGLFLNIYRKKDVVLLDNSVVG</sequence>
<evidence type="ECO:0000256" key="4">
    <source>
        <dbReference type="ARBA" id="ARBA00022989"/>
    </source>
</evidence>
<keyword evidence="2 6" id="KW-0812">Transmembrane</keyword>
<evidence type="ECO:0000313" key="8">
    <source>
        <dbReference type="Proteomes" id="UP001169242"/>
    </source>
</evidence>
<name>A0AA42DR27_9FIRM</name>
<keyword evidence="3" id="KW-0133">Cell shape</keyword>
<dbReference type="NCBIfam" id="NF038403">
    <property type="entry name" value="perm_prefix_1"/>
    <property type="match status" value="1"/>
</dbReference>
<accession>A0AA42DR27</accession>
<reference evidence="7" key="1">
    <citation type="journal article" date="2023" name="Int. J. Syst. Evol. Microbiol.">
        <title>&lt;i&gt;Holtiella tumoricola&lt;/i&gt; gen. nov. sp. nov., isolated from a human clinical sample.</title>
        <authorList>
            <person name="Allen-Vercoe E."/>
            <person name="Daigneault M.C."/>
            <person name="Vancuren S.J."/>
            <person name="Cochrane K."/>
            <person name="O'Neal L.L."/>
            <person name="Sankaranarayanan K."/>
            <person name="Lawson P.A."/>
        </authorList>
    </citation>
    <scope>NUCLEOTIDE SEQUENCE</scope>
    <source>
        <strain evidence="7">CC70A</strain>
    </source>
</reference>
<dbReference type="RefSeq" id="WP_271013468.1">
    <property type="nucleotide sequence ID" value="NZ_JAQIFT010000068.1"/>
</dbReference>
<dbReference type="GO" id="GO:0032153">
    <property type="term" value="C:cell division site"/>
    <property type="evidence" value="ECO:0007669"/>
    <property type="project" value="TreeGrafter"/>
</dbReference>
<feature type="transmembrane region" description="Helical" evidence="6">
    <location>
        <begin position="170"/>
        <end position="192"/>
    </location>
</feature>
<keyword evidence="4 6" id="KW-1133">Transmembrane helix</keyword>
<protein>
    <submittedName>
        <fullName evidence="7">FtsW/RodA/SpoVE family cell cycle protein</fullName>
    </submittedName>
</protein>
<dbReference type="InterPro" id="IPR047928">
    <property type="entry name" value="Perm_prefix_1"/>
</dbReference>
<dbReference type="Pfam" id="PF01098">
    <property type="entry name" value="FTSW_RODA_SPOVE"/>
    <property type="match status" value="1"/>
</dbReference>
<feature type="transmembrane region" description="Helical" evidence="6">
    <location>
        <begin position="204"/>
        <end position="219"/>
    </location>
</feature>
<evidence type="ECO:0000256" key="5">
    <source>
        <dbReference type="ARBA" id="ARBA00023136"/>
    </source>
</evidence>
<feature type="transmembrane region" description="Helical" evidence="6">
    <location>
        <begin position="110"/>
        <end position="132"/>
    </location>
</feature>
<keyword evidence="5 6" id="KW-0472">Membrane</keyword>
<comment type="subcellular location">
    <subcellularLocation>
        <location evidence="1">Membrane</location>
        <topology evidence="1">Multi-pass membrane protein</topology>
    </subcellularLocation>
</comment>
<dbReference type="Proteomes" id="UP001169242">
    <property type="component" value="Unassembled WGS sequence"/>
</dbReference>
<dbReference type="AlphaFoldDB" id="A0AA42DR27"/>
<evidence type="ECO:0000256" key="6">
    <source>
        <dbReference type="SAM" id="Phobius"/>
    </source>
</evidence>
<feature type="transmembrane region" description="Helical" evidence="6">
    <location>
        <begin position="369"/>
        <end position="388"/>
    </location>
</feature>
<feature type="transmembrane region" description="Helical" evidence="6">
    <location>
        <begin position="408"/>
        <end position="428"/>
    </location>
</feature>
<keyword evidence="8" id="KW-1185">Reference proteome</keyword>
<dbReference type="GO" id="GO:0005886">
    <property type="term" value="C:plasma membrane"/>
    <property type="evidence" value="ECO:0007669"/>
    <property type="project" value="TreeGrafter"/>
</dbReference>
<evidence type="ECO:0000313" key="7">
    <source>
        <dbReference type="EMBL" id="MDA3733725.1"/>
    </source>
</evidence>
<dbReference type="GO" id="GO:0015648">
    <property type="term" value="F:lipid-linked peptidoglycan transporter activity"/>
    <property type="evidence" value="ECO:0007669"/>
    <property type="project" value="TreeGrafter"/>
</dbReference>
<evidence type="ECO:0000256" key="3">
    <source>
        <dbReference type="ARBA" id="ARBA00022960"/>
    </source>
</evidence>
<dbReference type="InterPro" id="IPR001182">
    <property type="entry name" value="FtsW/RodA"/>
</dbReference>
<feature type="transmembrane region" description="Helical" evidence="6">
    <location>
        <begin position="254"/>
        <end position="273"/>
    </location>
</feature>
<dbReference type="PANTHER" id="PTHR30474">
    <property type="entry name" value="CELL CYCLE PROTEIN"/>
    <property type="match status" value="1"/>
</dbReference>
<dbReference type="GO" id="GO:0051301">
    <property type="term" value="P:cell division"/>
    <property type="evidence" value="ECO:0007669"/>
    <property type="project" value="InterPro"/>
</dbReference>
<dbReference type="GO" id="GO:0008360">
    <property type="term" value="P:regulation of cell shape"/>
    <property type="evidence" value="ECO:0007669"/>
    <property type="project" value="UniProtKB-KW"/>
</dbReference>
<organism evidence="7 8">
    <name type="scientific">Holtiella tumoricola</name>
    <dbReference type="NCBI Taxonomy" id="3018743"/>
    <lineage>
        <taxon>Bacteria</taxon>
        <taxon>Bacillati</taxon>
        <taxon>Bacillota</taxon>
        <taxon>Clostridia</taxon>
        <taxon>Lachnospirales</taxon>
        <taxon>Cellulosilyticaceae</taxon>
        <taxon>Holtiella</taxon>
    </lineage>
</organism>
<feature type="transmembrane region" description="Helical" evidence="6">
    <location>
        <begin position="225"/>
        <end position="242"/>
    </location>
</feature>
<dbReference type="PANTHER" id="PTHR30474:SF1">
    <property type="entry name" value="PEPTIDOGLYCAN GLYCOSYLTRANSFERASE MRDB"/>
    <property type="match status" value="1"/>
</dbReference>
<gene>
    <name evidence="7" type="ORF">PBV87_19830</name>
</gene>
<feature type="transmembrane region" description="Helical" evidence="6">
    <location>
        <begin position="78"/>
        <end position="98"/>
    </location>
</feature>
<feature type="transmembrane region" description="Helical" evidence="6">
    <location>
        <begin position="331"/>
        <end position="357"/>
    </location>
</feature>
<evidence type="ECO:0000256" key="1">
    <source>
        <dbReference type="ARBA" id="ARBA00004141"/>
    </source>
</evidence>